<dbReference type="SUPFAM" id="SSF46785">
    <property type="entry name" value="Winged helix' DNA-binding domain"/>
    <property type="match status" value="1"/>
</dbReference>
<keyword evidence="4" id="KW-0804">Transcription</keyword>
<reference evidence="6 7" key="1">
    <citation type="submission" date="2021-04" db="EMBL/GenBank/DDBJ databases">
        <title>Draft genome sequence of Paenibacillus cisolokensis, LC2-13A.</title>
        <authorList>
            <person name="Uke A."/>
            <person name="Chhe C."/>
            <person name="Baramee S."/>
            <person name="Kosugi A."/>
        </authorList>
    </citation>
    <scope>NUCLEOTIDE SEQUENCE [LARGE SCALE GENOMIC DNA]</scope>
    <source>
        <strain evidence="6 7">LC2-13A</strain>
    </source>
</reference>
<dbReference type="PANTHER" id="PTHR30419">
    <property type="entry name" value="HTH-TYPE TRANSCRIPTIONAL REGULATOR YBHD"/>
    <property type="match status" value="1"/>
</dbReference>
<evidence type="ECO:0000256" key="4">
    <source>
        <dbReference type="ARBA" id="ARBA00023163"/>
    </source>
</evidence>
<gene>
    <name evidence="6" type="primary">ytlI</name>
    <name evidence="6" type="ORF">PACILC2_13690</name>
</gene>
<organism evidence="6 7">
    <name type="scientific">Paenibacillus cisolokensis</name>
    <dbReference type="NCBI Taxonomy" id="1658519"/>
    <lineage>
        <taxon>Bacteria</taxon>
        <taxon>Bacillati</taxon>
        <taxon>Bacillota</taxon>
        <taxon>Bacilli</taxon>
        <taxon>Bacillales</taxon>
        <taxon>Paenibacillaceae</taxon>
        <taxon>Paenibacillus</taxon>
    </lineage>
</organism>
<proteinExistence type="inferred from homology"/>
<evidence type="ECO:0000313" key="7">
    <source>
        <dbReference type="Proteomes" id="UP000680304"/>
    </source>
</evidence>
<dbReference type="PROSITE" id="PS50931">
    <property type="entry name" value="HTH_LYSR"/>
    <property type="match status" value="1"/>
</dbReference>
<dbReference type="InterPro" id="IPR005119">
    <property type="entry name" value="LysR_subst-bd"/>
</dbReference>
<dbReference type="PANTHER" id="PTHR30419:SF25">
    <property type="entry name" value="HTH-TYPE TRANSCRIPTIONAL REGULATOR YTLI"/>
    <property type="match status" value="1"/>
</dbReference>
<comment type="similarity">
    <text evidence="1">Belongs to the LysR transcriptional regulatory family.</text>
</comment>
<dbReference type="Gene3D" id="1.10.10.10">
    <property type="entry name" value="Winged helix-like DNA-binding domain superfamily/Winged helix DNA-binding domain"/>
    <property type="match status" value="1"/>
</dbReference>
<dbReference type="InterPro" id="IPR000847">
    <property type="entry name" value="LysR_HTH_N"/>
</dbReference>
<keyword evidence="7" id="KW-1185">Reference proteome</keyword>
<dbReference type="RefSeq" id="WP_213528128.1">
    <property type="nucleotide sequence ID" value="NZ_BOVJ01000042.1"/>
</dbReference>
<keyword evidence="3" id="KW-0238">DNA-binding</keyword>
<dbReference type="InterPro" id="IPR036388">
    <property type="entry name" value="WH-like_DNA-bd_sf"/>
</dbReference>
<comment type="caution">
    <text evidence="6">The sequence shown here is derived from an EMBL/GenBank/DDBJ whole genome shotgun (WGS) entry which is preliminary data.</text>
</comment>
<accession>A0ABQ4N3Q5</accession>
<dbReference type="PRINTS" id="PR00039">
    <property type="entry name" value="HTHLYSR"/>
</dbReference>
<dbReference type="CDD" id="cd05466">
    <property type="entry name" value="PBP2_LTTR_substrate"/>
    <property type="match status" value="1"/>
</dbReference>
<evidence type="ECO:0000259" key="5">
    <source>
        <dbReference type="PROSITE" id="PS50931"/>
    </source>
</evidence>
<dbReference type="InterPro" id="IPR050950">
    <property type="entry name" value="HTH-type_LysR_regulators"/>
</dbReference>
<dbReference type="EMBL" id="BOVJ01000042">
    <property type="protein sequence ID" value="GIQ62801.1"/>
    <property type="molecule type" value="Genomic_DNA"/>
</dbReference>
<dbReference type="Pfam" id="PF00126">
    <property type="entry name" value="HTH_1"/>
    <property type="match status" value="1"/>
</dbReference>
<protein>
    <submittedName>
        <fullName evidence="6">HTH-type transcriptional regulator YtlI</fullName>
    </submittedName>
</protein>
<evidence type="ECO:0000256" key="1">
    <source>
        <dbReference type="ARBA" id="ARBA00009437"/>
    </source>
</evidence>
<dbReference type="Gene3D" id="3.40.190.290">
    <property type="match status" value="1"/>
</dbReference>
<evidence type="ECO:0000256" key="3">
    <source>
        <dbReference type="ARBA" id="ARBA00023125"/>
    </source>
</evidence>
<name>A0ABQ4N3Q5_9BACL</name>
<dbReference type="Proteomes" id="UP000680304">
    <property type="component" value="Unassembled WGS sequence"/>
</dbReference>
<dbReference type="SUPFAM" id="SSF53850">
    <property type="entry name" value="Periplasmic binding protein-like II"/>
    <property type="match status" value="1"/>
</dbReference>
<evidence type="ECO:0000313" key="6">
    <source>
        <dbReference type="EMBL" id="GIQ62801.1"/>
    </source>
</evidence>
<dbReference type="InterPro" id="IPR036390">
    <property type="entry name" value="WH_DNA-bd_sf"/>
</dbReference>
<feature type="domain" description="HTH lysR-type" evidence="5">
    <location>
        <begin position="1"/>
        <end position="57"/>
    </location>
</feature>
<dbReference type="Pfam" id="PF03466">
    <property type="entry name" value="LysR_substrate"/>
    <property type="match status" value="1"/>
</dbReference>
<evidence type="ECO:0000256" key="2">
    <source>
        <dbReference type="ARBA" id="ARBA00023015"/>
    </source>
</evidence>
<sequence>MDLRLLKTFQTIVKRRSFQKAAEELQYVQSTVTMQIKKLESDLGVQLLERSKKVRLTEAGRLFYEQAELLLKNYEYLQNLMKEWEQGEAGMIRLGAMEPAASWRLPALLASFRERHPNVQLRMQIANTYVLHRMLEDDIIDLAICTTPDSGEGMLFEPLFTEKLGLLVPAGSELSAKPEIVLQDLENQPLLLTTTACPFRRELERLLAEKGVTPKWGPEVGTLSALPFYVKQGFGGAFVPCITVAPPPEGTVLKPIADWNVGLVTGLLRKSGNTTLGLAGDRLLAALRESLTNSALGSASIQKIEHFHDLFPFYTPGYWPL</sequence>
<keyword evidence="2" id="KW-0805">Transcription regulation</keyword>